<dbReference type="AlphaFoldDB" id="A0A317FK05"/>
<reference evidence="2" key="1">
    <citation type="submission" date="2018-05" db="EMBL/GenBank/DDBJ databases">
        <authorList>
            <person name="Du Z."/>
            <person name="Wang X."/>
        </authorList>
    </citation>
    <scope>NUCLEOTIDE SEQUENCE [LARGE SCALE GENOMIC DNA]</scope>
    <source>
        <strain evidence="2">CQN31</strain>
    </source>
</reference>
<comment type="caution">
    <text evidence="1">The sequence shown here is derived from an EMBL/GenBank/DDBJ whole genome shotgun (WGS) entry which is preliminary data.</text>
</comment>
<dbReference type="InterPro" id="IPR007396">
    <property type="entry name" value="TR_PAI2-type"/>
</dbReference>
<dbReference type="OrthoDB" id="9794948at2"/>
<dbReference type="PANTHER" id="PTHR35802:SF1">
    <property type="entry name" value="PROTEASE SYNTHASE AND SPORULATION PROTEIN PAI 2"/>
    <property type="match status" value="1"/>
</dbReference>
<sequence length="204" mass="22355">MYTPPAFRVDDPDWMFGFVAANDFGLLVTAEPLMVSHLPFHLLRPEGEGRAVLLCHLARANPQWRAFEGAGAEALAVFRGPHAYVSSAWYGAQPAVPTWNYDAVQARGHATLIEDPDAIAVQMRALAARYEPDPGFDMDAQPVRYMEGMFKALVGVRIEVKQWTAKRKQSQNRPMADRIAVAAQLEARGEHAAAAALKDANGLG</sequence>
<dbReference type="Proteomes" id="UP000245765">
    <property type="component" value="Unassembled WGS sequence"/>
</dbReference>
<dbReference type="SUPFAM" id="SSF50475">
    <property type="entry name" value="FMN-binding split barrel"/>
    <property type="match status" value="1"/>
</dbReference>
<keyword evidence="2" id="KW-1185">Reference proteome</keyword>
<dbReference type="RefSeq" id="WP_109869293.1">
    <property type="nucleotide sequence ID" value="NZ_QGNA01000001.1"/>
</dbReference>
<dbReference type="PANTHER" id="PTHR35802">
    <property type="entry name" value="PROTEASE SYNTHASE AND SPORULATION PROTEIN PAI 2"/>
    <property type="match status" value="1"/>
</dbReference>
<dbReference type="EMBL" id="QGNA01000001">
    <property type="protein sequence ID" value="PWS38672.1"/>
    <property type="molecule type" value="Genomic_DNA"/>
</dbReference>
<organism evidence="1 2">
    <name type="scientific">Falsiroseomonas bella</name>
    <dbReference type="NCBI Taxonomy" id="2184016"/>
    <lineage>
        <taxon>Bacteria</taxon>
        <taxon>Pseudomonadati</taxon>
        <taxon>Pseudomonadota</taxon>
        <taxon>Alphaproteobacteria</taxon>
        <taxon>Acetobacterales</taxon>
        <taxon>Roseomonadaceae</taxon>
        <taxon>Falsiroseomonas</taxon>
    </lineage>
</organism>
<evidence type="ECO:0000313" key="1">
    <source>
        <dbReference type="EMBL" id="PWS38672.1"/>
    </source>
</evidence>
<gene>
    <name evidence="1" type="ORF">DFH01_05240</name>
</gene>
<evidence type="ECO:0000313" key="2">
    <source>
        <dbReference type="Proteomes" id="UP000245765"/>
    </source>
</evidence>
<proteinExistence type="predicted"/>
<dbReference type="Gene3D" id="2.30.110.10">
    <property type="entry name" value="Electron Transport, Fmn-binding Protein, Chain A"/>
    <property type="match status" value="1"/>
</dbReference>
<accession>A0A317FK05</accession>
<dbReference type="InterPro" id="IPR012349">
    <property type="entry name" value="Split_barrel_FMN-bd"/>
</dbReference>
<dbReference type="PIRSF" id="PIRSF010372">
    <property type="entry name" value="PaiB"/>
    <property type="match status" value="1"/>
</dbReference>
<protein>
    <submittedName>
        <fullName evidence="1">FMN-binding negative transcriptional regulator</fullName>
    </submittedName>
</protein>
<name>A0A317FK05_9PROT</name>
<dbReference type="Pfam" id="PF04299">
    <property type="entry name" value="FMN_bind_2"/>
    <property type="match status" value="1"/>
</dbReference>